<dbReference type="InterPro" id="IPR051912">
    <property type="entry name" value="Alkylbase_DNA_Glycosylase/TA"/>
</dbReference>
<dbReference type="GO" id="GO:0006307">
    <property type="term" value="P:DNA alkylation repair"/>
    <property type="evidence" value="ECO:0007669"/>
    <property type="project" value="TreeGrafter"/>
</dbReference>
<protein>
    <recommendedName>
        <fullName evidence="3">DNA-3-methyladenine glycosylase II</fullName>
        <ecNumber evidence="3">3.2.2.21</ecNumber>
    </recommendedName>
</protein>
<dbReference type="InterPro" id="IPR011257">
    <property type="entry name" value="DNA_glycosylase"/>
</dbReference>
<evidence type="ECO:0000313" key="8">
    <source>
        <dbReference type="Proteomes" id="UP000177215"/>
    </source>
</evidence>
<dbReference type="SMART" id="SM00478">
    <property type="entry name" value="ENDO3c"/>
    <property type="match status" value="1"/>
</dbReference>
<dbReference type="GO" id="GO:0043916">
    <property type="term" value="F:DNA-7-methylguanine glycosylase activity"/>
    <property type="evidence" value="ECO:0007669"/>
    <property type="project" value="TreeGrafter"/>
</dbReference>
<dbReference type="EMBL" id="MFMC01000036">
    <property type="protein sequence ID" value="OGG76848.1"/>
    <property type="molecule type" value="Genomic_DNA"/>
</dbReference>
<dbReference type="PANTHER" id="PTHR43003">
    <property type="entry name" value="DNA-3-METHYLADENINE GLYCOSYLASE"/>
    <property type="match status" value="1"/>
</dbReference>
<dbReference type="GO" id="GO:0032993">
    <property type="term" value="C:protein-DNA complex"/>
    <property type="evidence" value="ECO:0007669"/>
    <property type="project" value="TreeGrafter"/>
</dbReference>
<dbReference type="GO" id="GO:0008725">
    <property type="term" value="F:DNA-3-methyladenine glycosylase activity"/>
    <property type="evidence" value="ECO:0007669"/>
    <property type="project" value="TreeGrafter"/>
</dbReference>
<organism evidence="7 8">
    <name type="scientific">Candidatus Kaiserbacteria bacterium RIFCSPLOWO2_01_FULL_54_24</name>
    <dbReference type="NCBI Taxonomy" id="1798515"/>
    <lineage>
        <taxon>Bacteria</taxon>
        <taxon>Candidatus Kaiseribacteriota</taxon>
    </lineage>
</organism>
<dbReference type="Pfam" id="PF00730">
    <property type="entry name" value="HhH-GPD"/>
    <property type="match status" value="1"/>
</dbReference>
<evidence type="ECO:0000256" key="3">
    <source>
        <dbReference type="ARBA" id="ARBA00012000"/>
    </source>
</evidence>
<gene>
    <name evidence="7" type="ORF">A3B35_02010</name>
</gene>
<comment type="caution">
    <text evidence="7">The sequence shown here is derived from an EMBL/GenBank/DDBJ whole genome shotgun (WGS) entry which is preliminary data.</text>
</comment>
<evidence type="ECO:0000256" key="4">
    <source>
        <dbReference type="ARBA" id="ARBA00022763"/>
    </source>
</evidence>
<evidence type="ECO:0000259" key="6">
    <source>
        <dbReference type="SMART" id="SM00478"/>
    </source>
</evidence>
<evidence type="ECO:0000313" key="7">
    <source>
        <dbReference type="EMBL" id="OGG76848.1"/>
    </source>
</evidence>
<dbReference type="AlphaFoldDB" id="A0A1F6ET93"/>
<dbReference type="InterPro" id="IPR003265">
    <property type="entry name" value="HhH-GPD_domain"/>
</dbReference>
<dbReference type="SUPFAM" id="SSF48150">
    <property type="entry name" value="DNA-glycosylase"/>
    <property type="match status" value="1"/>
</dbReference>
<name>A0A1F6ET93_9BACT</name>
<sequence>MGKKNIFGPSIISLRRDKRFARLIKKHGPPDLTRGKDHFLALVRSIIHQQVSGAAANTIHARFLALFPKGKFPTPEMVRAIPPEKMRAAGLSGQKASYIKDLAEKFSDGTIKYRVLHKMESADIVEHLTQVKGIGVWSVHMFLIFTLNRLDVLPTGDLGIRKGFQILYKLKDLPSHEEMERLAQPWRAHASLASWYFWRVADGAKAKAKPKPPAVSRSRSRS</sequence>
<reference evidence="7 8" key="1">
    <citation type="journal article" date="2016" name="Nat. Commun.">
        <title>Thousands of microbial genomes shed light on interconnected biogeochemical processes in an aquifer system.</title>
        <authorList>
            <person name="Anantharaman K."/>
            <person name="Brown C.T."/>
            <person name="Hug L.A."/>
            <person name="Sharon I."/>
            <person name="Castelle C.J."/>
            <person name="Probst A.J."/>
            <person name="Thomas B.C."/>
            <person name="Singh A."/>
            <person name="Wilkins M.J."/>
            <person name="Karaoz U."/>
            <person name="Brodie E.L."/>
            <person name="Williams K.H."/>
            <person name="Hubbard S.S."/>
            <person name="Banfield J.F."/>
        </authorList>
    </citation>
    <scope>NUCLEOTIDE SEQUENCE [LARGE SCALE GENOMIC DNA]</scope>
</reference>
<dbReference type="GO" id="GO:0032131">
    <property type="term" value="F:alkylated DNA binding"/>
    <property type="evidence" value="ECO:0007669"/>
    <property type="project" value="TreeGrafter"/>
</dbReference>
<dbReference type="Gene3D" id="1.10.340.30">
    <property type="entry name" value="Hypothetical protein, domain 2"/>
    <property type="match status" value="1"/>
</dbReference>
<evidence type="ECO:0000256" key="2">
    <source>
        <dbReference type="ARBA" id="ARBA00010817"/>
    </source>
</evidence>
<evidence type="ECO:0000256" key="5">
    <source>
        <dbReference type="ARBA" id="ARBA00023204"/>
    </source>
</evidence>
<dbReference type="STRING" id="1798515.A3B35_02010"/>
<comment type="catalytic activity">
    <reaction evidence="1">
        <text>Hydrolysis of alkylated DNA, releasing 3-methyladenine, 3-methylguanine, 7-methylguanine and 7-methyladenine.</text>
        <dbReference type="EC" id="3.2.2.21"/>
    </reaction>
</comment>
<dbReference type="CDD" id="cd00056">
    <property type="entry name" value="ENDO3c"/>
    <property type="match status" value="1"/>
</dbReference>
<feature type="domain" description="HhH-GPD" evidence="6">
    <location>
        <begin position="47"/>
        <end position="202"/>
    </location>
</feature>
<keyword evidence="4" id="KW-0227">DNA damage</keyword>
<dbReference type="Proteomes" id="UP000177215">
    <property type="component" value="Unassembled WGS sequence"/>
</dbReference>
<dbReference type="PANTHER" id="PTHR43003:SF5">
    <property type="entry name" value="DNA-3-METHYLADENINE GLYCOSYLASE"/>
    <property type="match status" value="1"/>
</dbReference>
<dbReference type="GO" id="GO:0006285">
    <property type="term" value="P:base-excision repair, AP site formation"/>
    <property type="evidence" value="ECO:0007669"/>
    <property type="project" value="TreeGrafter"/>
</dbReference>
<dbReference type="Gene3D" id="1.10.1670.40">
    <property type="match status" value="1"/>
</dbReference>
<proteinExistence type="inferred from homology"/>
<dbReference type="EC" id="3.2.2.21" evidence="3"/>
<dbReference type="FunFam" id="1.10.340.30:FF:000004">
    <property type="entry name" value="DNA-3-methyladenine glycosylase II"/>
    <property type="match status" value="1"/>
</dbReference>
<keyword evidence="5" id="KW-0234">DNA repair</keyword>
<accession>A0A1F6ET93</accession>
<comment type="similarity">
    <text evidence="2">Belongs to the alkylbase DNA glycosidase AlkA family.</text>
</comment>
<evidence type="ECO:0000256" key="1">
    <source>
        <dbReference type="ARBA" id="ARBA00000086"/>
    </source>
</evidence>